<accession>A0A1A8T687</accession>
<dbReference type="EMBL" id="FLOC01000003">
    <property type="protein sequence ID" value="SBS27650.1"/>
    <property type="molecule type" value="Genomic_DNA"/>
</dbReference>
<reference evidence="2 3" key="1">
    <citation type="submission" date="2016-06" db="EMBL/GenBank/DDBJ databases">
        <authorList>
            <person name="Kjaerup R.B."/>
            <person name="Dalgaard T.S."/>
            <person name="Juul-Madsen H.R."/>
        </authorList>
    </citation>
    <scope>NUCLEOTIDE SEQUENCE [LARGE SCALE GENOMIC DNA]</scope>
    <source>
        <strain evidence="2 3">CECT 5080</strain>
    </source>
</reference>
<keyword evidence="3" id="KW-1185">Reference proteome</keyword>
<evidence type="ECO:0000313" key="2">
    <source>
        <dbReference type="EMBL" id="SBS27650.1"/>
    </source>
</evidence>
<dbReference type="OrthoDB" id="9801392at2"/>
<dbReference type="RefSeq" id="WP_067207085.1">
    <property type="nucleotide sequence ID" value="NZ_FLOC01000003.1"/>
</dbReference>
<evidence type="ECO:0000259" key="1">
    <source>
        <dbReference type="Pfam" id="PF22016"/>
    </source>
</evidence>
<dbReference type="AlphaFoldDB" id="A0A1A8T687"/>
<gene>
    <name evidence="2" type="ORF">MAQ5080_00880</name>
</gene>
<dbReference type="InterPro" id="IPR053864">
    <property type="entry name" value="DUF6933"/>
</dbReference>
<name>A0A1A8T687_9GAMM</name>
<sequence>MIRLHCTNKLLPKLPTNANGRLPSSASQVIPGLEALNPLSGWHGSLFLVKGRNCVICVHEATRLAIYIPCLNKADFADLDRLFAQALLQSLEAIQATEEQINTAKQLLQPLVIDDECKDAMHMCLNQAKACIEQMLWDDNTPFEKLPFAKASFLLAEMPFNLQAQKEVVWPKKLMLRLLDDAAASYQRATSRHTSTDGHASPDGKVVSMVDFKKPRKS</sequence>
<feature type="domain" description="DUF6933" evidence="1">
    <location>
        <begin position="4"/>
        <end position="173"/>
    </location>
</feature>
<proteinExistence type="predicted"/>
<organism evidence="2 3">
    <name type="scientific">Marinomonas aquimarina</name>
    <dbReference type="NCBI Taxonomy" id="295068"/>
    <lineage>
        <taxon>Bacteria</taxon>
        <taxon>Pseudomonadati</taxon>
        <taxon>Pseudomonadota</taxon>
        <taxon>Gammaproteobacteria</taxon>
        <taxon>Oceanospirillales</taxon>
        <taxon>Oceanospirillaceae</taxon>
        <taxon>Marinomonas</taxon>
    </lineage>
</organism>
<dbReference type="Pfam" id="PF22016">
    <property type="entry name" value="DUF6933"/>
    <property type="match status" value="1"/>
</dbReference>
<dbReference type="Proteomes" id="UP000092627">
    <property type="component" value="Unassembled WGS sequence"/>
</dbReference>
<evidence type="ECO:0000313" key="3">
    <source>
        <dbReference type="Proteomes" id="UP000092627"/>
    </source>
</evidence>
<protein>
    <recommendedName>
        <fullName evidence="1">DUF6933 domain-containing protein</fullName>
    </recommendedName>
</protein>